<keyword evidence="6 7" id="KW-0804">Transcription</keyword>
<dbReference type="GO" id="GO:0031564">
    <property type="term" value="P:transcription antitermination"/>
    <property type="evidence" value="ECO:0007669"/>
    <property type="project" value="UniProtKB-UniRule"/>
</dbReference>
<dbReference type="InterPro" id="IPR010213">
    <property type="entry name" value="TF_NusA"/>
</dbReference>
<dbReference type="InterPro" id="IPR012340">
    <property type="entry name" value="NA-bd_OB-fold"/>
</dbReference>
<dbReference type="SUPFAM" id="SSF69705">
    <property type="entry name" value="Transcription factor NusA, N-terminal domain"/>
    <property type="match status" value="1"/>
</dbReference>
<dbReference type="Proteomes" id="UP000636949">
    <property type="component" value="Unassembled WGS sequence"/>
</dbReference>
<dbReference type="InterPro" id="IPR009019">
    <property type="entry name" value="KH_sf_prok-type"/>
</dbReference>
<comment type="caution">
    <text evidence="9">The sequence shown here is derived from an EMBL/GenBank/DDBJ whole genome shotgun (WGS) entry which is preliminary data.</text>
</comment>
<dbReference type="Gene3D" id="3.30.300.20">
    <property type="match status" value="2"/>
</dbReference>
<dbReference type="PANTHER" id="PTHR22648:SF0">
    <property type="entry name" value="TRANSCRIPTION TERMINATION_ANTITERMINATION PROTEIN NUSA"/>
    <property type="match status" value="1"/>
</dbReference>
<keyword evidence="5 7" id="KW-0805">Transcription regulation</keyword>
<dbReference type="SUPFAM" id="SSF47794">
    <property type="entry name" value="Rad51 N-terminal domain-like"/>
    <property type="match status" value="2"/>
</dbReference>
<evidence type="ECO:0000256" key="6">
    <source>
        <dbReference type="ARBA" id="ARBA00023163"/>
    </source>
</evidence>
<dbReference type="InterPro" id="IPR015946">
    <property type="entry name" value="KH_dom-like_a/b"/>
</dbReference>
<dbReference type="InterPro" id="IPR030842">
    <property type="entry name" value="TF_NusA_bacterial"/>
</dbReference>
<dbReference type="Pfam" id="PF00575">
    <property type="entry name" value="S1"/>
    <property type="match status" value="1"/>
</dbReference>
<dbReference type="InterPro" id="IPR013735">
    <property type="entry name" value="TF_NusA_N"/>
</dbReference>
<dbReference type="Pfam" id="PF08529">
    <property type="entry name" value="NusA_N"/>
    <property type="match status" value="1"/>
</dbReference>
<dbReference type="AlphaFoldDB" id="A0A8J2Z4X1"/>
<dbReference type="FunFam" id="3.30.300.20:FF:000002">
    <property type="entry name" value="Transcription termination/antitermination protein NusA"/>
    <property type="match status" value="1"/>
</dbReference>
<comment type="similarity">
    <text evidence="7">Belongs to the NusA family.</text>
</comment>
<accession>A0A8J2Z4X1</accession>
<dbReference type="RefSeq" id="WP_117002786.1">
    <property type="nucleotide sequence ID" value="NZ_BMJS01000015.1"/>
</dbReference>
<comment type="function">
    <text evidence="7">Participates in both transcription termination and antitermination.</text>
</comment>
<dbReference type="InterPro" id="IPR010214">
    <property type="entry name" value="Tscrpt_termin_fac_NusA_C_rpt"/>
</dbReference>
<sequence length="493" mass="55409">MSKELLLVIETVANEKEVSRDLLFSAMEEALAMATKKRFEEDAEIVVKIDRKTGDYETYRQWQIVDEDHEIENYAAELYVDVAQEKGHKVVVGDVLMEPVESVEFGRIAAMTAKQIIMQKVRDEERRLMVAKFRDKVGKIVYGEVKRTTRDFLIIDLGEDAEGVLPRKELLPKENYRLNDKLRACILRIDDDGKGPQIILSRANKKMLHALLILEVPEVAEELMDIVSIARDPGSRAKVAVKSNDKRIDPVGACVGMRGSRIQAITNELQGERVDIVLWDDNPAQFVMNSLAPAEVTSIVQDEDKQAMQVAVKEDQLSQAIGKSGQNVRLATALTGWHINVISSTVAEKAQQEEEEKTMQLFMEALDIDQDIAEVLIEEGFTSLEEVAYVAREEMLEIEGFDNEICEELQERAKTALISQALAANKPADDLLNMEGMTAEWADALAQKDVITMEDLAELAVDDLREIISISEDEAAALIMTARAPWFEEDNEK</sequence>
<dbReference type="Pfam" id="PF13184">
    <property type="entry name" value="KH_NusA_1st"/>
    <property type="match status" value="1"/>
</dbReference>
<feature type="domain" description="S1 motif" evidence="8">
    <location>
        <begin position="138"/>
        <end position="203"/>
    </location>
</feature>
<reference evidence="9" key="2">
    <citation type="submission" date="2020-09" db="EMBL/GenBank/DDBJ databases">
        <authorList>
            <person name="Sun Q."/>
            <person name="Zhou Y."/>
        </authorList>
    </citation>
    <scope>NUCLEOTIDE SEQUENCE</scope>
    <source>
        <strain evidence="9">CGMCC 1.15758</strain>
    </source>
</reference>
<dbReference type="Gene3D" id="3.30.1480.10">
    <property type="entry name" value="NusA, N-terminal domain"/>
    <property type="match status" value="1"/>
</dbReference>
<dbReference type="SUPFAM" id="SSF50249">
    <property type="entry name" value="Nucleic acid-binding proteins"/>
    <property type="match status" value="1"/>
</dbReference>
<dbReference type="InterPro" id="IPR004087">
    <property type="entry name" value="KH_dom"/>
</dbReference>
<dbReference type="PROSITE" id="PS50084">
    <property type="entry name" value="KH_TYPE_1"/>
    <property type="match status" value="1"/>
</dbReference>
<proteinExistence type="inferred from homology"/>
<comment type="subunit">
    <text evidence="7">Monomer. Binds directly to the core enzyme of the DNA-dependent RNA polymerase and to nascent RNA.</text>
</comment>
<protein>
    <recommendedName>
        <fullName evidence="7">Transcription termination/antitermination protein NusA</fullName>
    </recommendedName>
</protein>
<evidence type="ECO:0000256" key="5">
    <source>
        <dbReference type="ARBA" id="ARBA00023015"/>
    </source>
</evidence>
<reference evidence="9" key="1">
    <citation type="journal article" date="2014" name="Int. J. Syst. Evol. Microbiol.">
        <title>Complete genome sequence of Corynebacterium casei LMG S-19264T (=DSM 44701T), isolated from a smear-ripened cheese.</title>
        <authorList>
            <consortium name="US DOE Joint Genome Institute (JGI-PGF)"/>
            <person name="Walter F."/>
            <person name="Albersmeier A."/>
            <person name="Kalinowski J."/>
            <person name="Ruckert C."/>
        </authorList>
    </citation>
    <scope>NUCLEOTIDE SEQUENCE</scope>
    <source>
        <strain evidence="9">CGMCC 1.15758</strain>
    </source>
</reference>
<dbReference type="Gene3D" id="2.40.50.140">
    <property type="entry name" value="Nucleic acid-binding proteins"/>
    <property type="match status" value="1"/>
</dbReference>
<evidence type="ECO:0000256" key="4">
    <source>
        <dbReference type="ARBA" id="ARBA00022884"/>
    </source>
</evidence>
<keyword evidence="10" id="KW-1185">Reference proteome</keyword>
<evidence type="ECO:0000313" key="10">
    <source>
        <dbReference type="Proteomes" id="UP000636949"/>
    </source>
</evidence>
<dbReference type="GO" id="GO:0000166">
    <property type="term" value="F:nucleotide binding"/>
    <property type="evidence" value="ECO:0007669"/>
    <property type="project" value="InterPro"/>
</dbReference>
<dbReference type="SMART" id="SM00322">
    <property type="entry name" value="KH"/>
    <property type="match status" value="2"/>
</dbReference>
<dbReference type="SMART" id="SM00316">
    <property type="entry name" value="S1"/>
    <property type="match status" value="1"/>
</dbReference>
<keyword evidence="1 7" id="KW-0806">Transcription termination</keyword>
<dbReference type="Pfam" id="PF26594">
    <property type="entry name" value="KH_NusA_2nd"/>
    <property type="match status" value="1"/>
</dbReference>
<evidence type="ECO:0000313" key="9">
    <source>
        <dbReference type="EMBL" id="GGF98744.1"/>
    </source>
</evidence>
<dbReference type="Gene3D" id="1.10.150.20">
    <property type="entry name" value="5' to 3' exonuclease, C-terminal subdomain"/>
    <property type="match status" value="2"/>
</dbReference>
<dbReference type="FunFam" id="3.30.300.20:FF:000005">
    <property type="entry name" value="Transcription termination/antitermination protein NusA"/>
    <property type="match status" value="1"/>
</dbReference>
<dbReference type="InterPro" id="IPR058582">
    <property type="entry name" value="KH_NusA_2nd"/>
</dbReference>
<evidence type="ECO:0000256" key="2">
    <source>
        <dbReference type="ARBA" id="ARBA00022490"/>
    </source>
</evidence>
<keyword evidence="4 7" id="KW-0694">RNA-binding</keyword>
<evidence type="ECO:0000256" key="1">
    <source>
        <dbReference type="ARBA" id="ARBA00022472"/>
    </source>
</evidence>
<keyword evidence="3 7" id="KW-0889">Transcription antitermination</keyword>
<dbReference type="CDD" id="cd04455">
    <property type="entry name" value="S1_NusA"/>
    <property type="match status" value="1"/>
</dbReference>
<dbReference type="InterPro" id="IPR003029">
    <property type="entry name" value="S1_domain"/>
</dbReference>
<evidence type="ECO:0000256" key="3">
    <source>
        <dbReference type="ARBA" id="ARBA00022814"/>
    </source>
</evidence>
<dbReference type="InterPro" id="IPR025249">
    <property type="entry name" value="TF_NusA_KH_1st"/>
</dbReference>
<dbReference type="OrthoDB" id="9807233at2"/>
<gene>
    <name evidence="7 9" type="primary">nusA</name>
    <name evidence="9" type="ORF">GCM10010995_15010</name>
</gene>
<dbReference type="PROSITE" id="PS50126">
    <property type="entry name" value="S1"/>
    <property type="match status" value="1"/>
</dbReference>
<dbReference type="CDD" id="cd02134">
    <property type="entry name" value="KH-II_NusA_rpt1"/>
    <property type="match status" value="1"/>
</dbReference>
<dbReference type="EMBL" id="BMJS01000015">
    <property type="protein sequence ID" value="GGF98744.1"/>
    <property type="molecule type" value="Genomic_DNA"/>
</dbReference>
<dbReference type="CDD" id="cd22529">
    <property type="entry name" value="KH-II_NusA_rpt2"/>
    <property type="match status" value="1"/>
</dbReference>
<dbReference type="GO" id="GO:0003700">
    <property type="term" value="F:DNA-binding transcription factor activity"/>
    <property type="evidence" value="ECO:0007669"/>
    <property type="project" value="InterPro"/>
</dbReference>
<dbReference type="HAMAP" id="MF_00945_B">
    <property type="entry name" value="NusA_B"/>
    <property type="match status" value="1"/>
</dbReference>
<keyword evidence="2 7" id="KW-0963">Cytoplasm</keyword>
<dbReference type="SUPFAM" id="SSF54814">
    <property type="entry name" value="Prokaryotic type KH domain (KH-domain type II)"/>
    <property type="match status" value="2"/>
</dbReference>
<organism evidence="9 10">
    <name type="scientific">Cysteiniphilum litorale</name>
    <dbReference type="NCBI Taxonomy" id="2056700"/>
    <lineage>
        <taxon>Bacteria</taxon>
        <taxon>Pseudomonadati</taxon>
        <taxon>Pseudomonadota</taxon>
        <taxon>Gammaproteobacteria</taxon>
        <taxon>Thiotrichales</taxon>
        <taxon>Fastidiosibacteraceae</taxon>
        <taxon>Cysteiniphilum</taxon>
    </lineage>
</organism>
<dbReference type="NCBIfam" id="TIGR01954">
    <property type="entry name" value="nusA_Cterm_rpt"/>
    <property type="match status" value="1"/>
</dbReference>
<evidence type="ECO:0000256" key="7">
    <source>
        <dbReference type="HAMAP-Rule" id="MF_00945"/>
    </source>
</evidence>
<dbReference type="NCBIfam" id="TIGR01953">
    <property type="entry name" value="NusA"/>
    <property type="match status" value="1"/>
</dbReference>
<dbReference type="GO" id="GO:0005829">
    <property type="term" value="C:cytosol"/>
    <property type="evidence" value="ECO:0007669"/>
    <property type="project" value="TreeGrafter"/>
</dbReference>
<name>A0A8J2Z4X1_9GAMM</name>
<dbReference type="PANTHER" id="PTHR22648">
    <property type="entry name" value="TRANSCRIPTION TERMINATION FACTOR NUSA"/>
    <property type="match status" value="1"/>
</dbReference>
<dbReference type="Pfam" id="PF14520">
    <property type="entry name" value="HHH_5"/>
    <property type="match status" value="1"/>
</dbReference>
<dbReference type="GO" id="GO:0006353">
    <property type="term" value="P:DNA-templated transcription termination"/>
    <property type="evidence" value="ECO:0007669"/>
    <property type="project" value="UniProtKB-UniRule"/>
</dbReference>
<dbReference type="GO" id="GO:0003723">
    <property type="term" value="F:RNA binding"/>
    <property type="evidence" value="ECO:0007669"/>
    <property type="project" value="UniProtKB-UniRule"/>
</dbReference>
<dbReference type="InterPro" id="IPR010995">
    <property type="entry name" value="DNA_repair_Rad51/TF_NusA_a-hlx"/>
</dbReference>
<dbReference type="InterPro" id="IPR036555">
    <property type="entry name" value="NusA_N_sf"/>
</dbReference>
<evidence type="ECO:0000259" key="8">
    <source>
        <dbReference type="PROSITE" id="PS50126"/>
    </source>
</evidence>
<comment type="subcellular location">
    <subcellularLocation>
        <location evidence="7">Cytoplasm</location>
    </subcellularLocation>
</comment>